<reference evidence="2 3" key="1">
    <citation type="submission" date="2016-06" db="EMBL/GenBank/DDBJ databases">
        <title>The Draft Genome Sequence and Annotation of the Desert Woodrat Neotoma lepida.</title>
        <authorList>
            <person name="Campbell M."/>
            <person name="Oakeson K.F."/>
            <person name="Yandell M."/>
            <person name="Halpert J.R."/>
            <person name="Dearing D."/>
        </authorList>
    </citation>
    <scope>NUCLEOTIDE SEQUENCE [LARGE SCALE GENOMIC DNA]</scope>
    <source>
        <strain evidence="2">417</strain>
        <tissue evidence="2">Liver</tissue>
    </source>
</reference>
<accession>A0A1A6HP61</accession>
<sequence length="113" mass="12330">ETRLARARATPTGRQARREGRSRGRWRGWRAPLTGLARGVGRAAVRPRRCPGTDSPAADSRGGRTTEDRQPGLAGRSRGAFPARRDAGPCFPIGIRTPAREQSRSSVTQEEKL</sequence>
<gene>
    <name evidence="2" type="ORF">A6R68_21571</name>
</gene>
<dbReference type="AlphaFoldDB" id="A0A1A6HP61"/>
<organism evidence="2 3">
    <name type="scientific">Neotoma lepida</name>
    <name type="common">Desert woodrat</name>
    <dbReference type="NCBI Taxonomy" id="56216"/>
    <lineage>
        <taxon>Eukaryota</taxon>
        <taxon>Metazoa</taxon>
        <taxon>Chordata</taxon>
        <taxon>Craniata</taxon>
        <taxon>Vertebrata</taxon>
        <taxon>Euteleostomi</taxon>
        <taxon>Mammalia</taxon>
        <taxon>Eutheria</taxon>
        <taxon>Euarchontoglires</taxon>
        <taxon>Glires</taxon>
        <taxon>Rodentia</taxon>
        <taxon>Myomorpha</taxon>
        <taxon>Muroidea</taxon>
        <taxon>Cricetidae</taxon>
        <taxon>Neotominae</taxon>
        <taxon>Neotoma</taxon>
    </lineage>
</organism>
<comment type="caution">
    <text evidence="2">The sequence shown here is derived from an EMBL/GenBank/DDBJ whole genome shotgun (WGS) entry which is preliminary data.</text>
</comment>
<dbReference type="EMBL" id="LZPO01017423">
    <property type="protein sequence ID" value="OBS80228.1"/>
    <property type="molecule type" value="Genomic_DNA"/>
</dbReference>
<name>A0A1A6HP61_NEOLE</name>
<evidence type="ECO:0000313" key="3">
    <source>
        <dbReference type="Proteomes" id="UP000092124"/>
    </source>
</evidence>
<evidence type="ECO:0000256" key="1">
    <source>
        <dbReference type="SAM" id="MobiDB-lite"/>
    </source>
</evidence>
<feature type="region of interest" description="Disordered" evidence="1">
    <location>
        <begin position="1"/>
        <end position="113"/>
    </location>
</feature>
<dbReference type="Proteomes" id="UP000092124">
    <property type="component" value="Unassembled WGS sequence"/>
</dbReference>
<feature type="compositionally biased region" description="Basic and acidic residues" evidence="1">
    <location>
        <begin position="98"/>
        <end position="113"/>
    </location>
</feature>
<keyword evidence="3" id="KW-1185">Reference proteome</keyword>
<feature type="non-terminal residue" evidence="2">
    <location>
        <position position="1"/>
    </location>
</feature>
<protein>
    <submittedName>
        <fullName evidence="2">Uncharacterized protein</fullName>
    </submittedName>
</protein>
<evidence type="ECO:0000313" key="2">
    <source>
        <dbReference type="EMBL" id="OBS80228.1"/>
    </source>
</evidence>
<feature type="compositionally biased region" description="Basic and acidic residues" evidence="1">
    <location>
        <begin position="61"/>
        <end position="70"/>
    </location>
</feature>
<proteinExistence type="predicted"/>